<name>A0ACC1SLS8_9APHY</name>
<organism evidence="1 2">
    <name type="scientific">Phlebia brevispora</name>
    <dbReference type="NCBI Taxonomy" id="194682"/>
    <lineage>
        <taxon>Eukaryota</taxon>
        <taxon>Fungi</taxon>
        <taxon>Dikarya</taxon>
        <taxon>Basidiomycota</taxon>
        <taxon>Agaricomycotina</taxon>
        <taxon>Agaricomycetes</taxon>
        <taxon>Polyporales</taxon>
        <taxon>Meruliaceae</taxon>
        <taxon>Phlebia</taxon>
    </lineage>
</organism>
<dbReference type="EMBL" id="JANHOG010001164">
    <property type="protein sequence ID" value="KAJ3542432.1"/>
    <property type="molecule type" value="Genomic_DNA"/>
</dbReference>
<evidence type="ECO:0000313" key="1">
    <source>
        <dbReference type="EMBL" id="KAJ3542432.1"/>
    </source>
</evidence>
<proteinExistence type="predicted"/>
<keyword evidence="2" id="KW-1185">Reference proteome</keyword>
<comment type="caution">
    <text evidence="1">The sequence shown here is derived from an EMBL/GenBank/DDBJ whole genome shotgun (WGS) entry which is preliminary data.</text>
</comment>
<dbReference type="Proteomes" id="UP001148662">
    <property type="component" value="Unassembled WGS sequence"/>
</dbReference>
<evidence type="ECO:0000313" key="2">
    <source>
        <dbReference type="Proteomes" id="UP001148662"/>
    </source>
</evidence>
<reference evidence="1" key="1">
    <citation type="submission" date="2022-07" db="EMBL/GenBank/DDBJ databases">
        <title>Genome Sequence of Phlebia brevispora.</title>
        <authorList>
            <person name="Buettner E."/>
        </authorList>
    </citation>
    <scope>NUCLEOTIDE SEQUENCE</scope>
    <source>
        <strain evidence="1">MPL23</strain>
    </source>
</reference>
<accession>A0ACC1SLS8</accession>
<gene>
    <name evidence="1" type="ORF">NM688_g5970</name>
</gene>
<sequence length="576" mass="65558">MARSGTLSASEDENNQPQEPIANKKQPAQPRNEVDSQDILPESTRRLWKASWKQQEIDEEERNKYERQLLSELKRVQKLPSKPKDKNRYHFDDEDNEEHEVESEDEDEEVYVPLFRSLGTVEPKPNVKLSRKRKLMKHRAAEDTDDAEPVVIEDETTQSTARSSSRASSHMSVASSPPPTRSQSPVDMIVDPPADSDKHPESNYNGNKAIRNTKSASTSVKTTGDRAQRKDKIAASDSARLTRRSRSPESEAVPRDKEAKRKRTSSHSPDAPALQCKNSLIVICYTTKDSKMPTKGKPNESDYPECERLLIRNAIKAFLVKIFAECAFPDDDTGPQWASDAWVTVCKMAGRRYYEVDSDCIIRLIRSRAITARGHLRDEYRDLVVSFYKINEDTTKKAKRENNVAHIKQLKEGKPPKFAYKNYDTNPPTYYAEAQFLLLGLQKRIFRDSNSLGTVAPKSFSPMPLPTIAFALTMVEFCLDSWASGELDLKLRYEEKIYSERYKTHLVQLQEWEALNTAVVTNIRTKMFRTILKLGKIPEPEPKKKESAGLSKEAAERARLDLAGRKGDTESEGDDK</sequence>
<protein>
    <submittedName>
        <fullName evidence="1">Uncharacterized protein</fullName>
    </submittedName>
</protein>